<comment type="caution">
    <text evidence="1">The sequence shown here is derived from an EMBL/GenBank/DDBJ whole genome shotgun (WGS) entry which is preliminary data.</text>
</comment>
<dbReference type="PANTHER" id="PTHR35218:SF9">
    <property type="entry name" value="ENDONUCLEASE_EXONUCLEASE_PHOSPHATASE DOMAIN-CONTAINING PROTEIN"/>
    <property type="match status" value="1"/>
</dbReference>
<evidence type="ECO:0000313" key="1">
    <source>
        <dbReference type="EMBL" id="KAG8474051.1"/>
    </source>
</evidence>
<dbReference type="AlphaFoldDB" id="A0A8J6CKB9"/>
<dbReference type="SUPFAM" id="SSF56219">
    <property type="entry name" value="DNase I-like"/>
    <property type="match status" value="2"/>
</dbReference>
<protein>
    <recommendedName>
        <fullName evidence="3">Endonuclease/exonuclease/phosphatase domain-containing protein</fullName>
    </recommendedName>
</protein>
<dbReference type="InterPro" id="IPR036691">
    <property type="entry name" value="Endo/exonu/phosph_ase_sf"/>
</dbReference>
<evidence type="ECO:0000313" key="2">
    <source>
        <dbReference type="Proteomes" id="UP000701853"/>
    </source>
</evidence>
<evidence type="ECO:0008006" key="3">
    <source>
        <dbReference type="Google" id="ProtNLM"/>
    </source>
</evidence>
<dbReference type="Proteomes" id="UP000701853">
    <property type="component" value="Chromosome 12"/>
</dbReference>
<name>A0A8J6CKB9_9ROSI</name>
<sequence length="470" mass="54198">MEDDLVIKNLIPQSALSPFLKEKWGKNALSIEIRGNGDNIGAIHDMMDRLELEGQVADAREGSTELVVLKQVESGIFVWKYQGAWHPNFGRIMKEYLRDLDPETVVLMETRNSDIKADKVIRRIGKPYSHQVEVVRISGGIWILWKDNIRLEVMVNHMQFIHMKIKFDDAMDWVFFTEVYGSFCRTLRKELCYGLSCIAKNMQLPWLVSGDFNALLNEKEKKGVLKRIVASCLTLDLKALGSPGTEGPYLNILIEPYKLMFPNPIVFHMLRIKFDHLSLSISFGSKMRTKSLCPFRFYVTFKYGPSVPSENRISDIKADKAIRSTGLPYSHREEAVGLSSGIWILWKDNIQMEVMVNHMQFIHMKIKFDDAMDWVFFIGVYGSPHRILKKELWYGLSCIAKNMQLPWLVSGDFNVFFNEEEKKGGSKRIVASCPVFQQSELKDLGFKGPRFTWNRGTIFERSERALCNSH</sequence>
<organism evidence="1 2">
    <name type="scientific">Gossypium anomalum</name>
    <dbReference type="NCBI Taxonomy" id="47600"/>
    <lineage>
        <taxon>Eukaryota</taxon>
        <taxon>Viridiplantae</taxon>
        <taxon>Streptophyta</taxon>
        <taxon>Embryophyta</taxon>
        <taxon>Tracheophyta</taxon>
        <taxon>Spermatophyta</taxon>
        <taxon>Magnoliopsida</taxon>
        <taxon>eudicotyledons</taxon>
        <taxon>Gunneridae</taxon>
        <taxon>Pentapetalae</taxon>
        <taxon>rosids</taxon>
        <taxon>malvids</taxon>
        <taxon>Malvales</taxon>
        <taxon>Malvaceae</taxon>
        <taxon>Malvoideae</taxon>
        <taxon>Gossypium</taxon>
    </lineage>
</organism>
<dbReference type="EMBL" id="JAHUZN010000012">
    <property type="protein sequence ID" value="KAG8474051.1"/>
    <property type="molecule type" value="Genomic_DNA"/>
</dbReference>
<keyword evidence="2" id="KW-1185">Reference proteome</keyword>
<accession>A0A8J6CKB9</accession>
<dbReference type="OrthoDB" id="1000931at2759"/>
<dbReference type="PANTHER" id="PTHR35218">
    <property type="entry name" value="RNASE H DOMAIN-CONTAINING PROTEIN"/>
    <property type="match status" value="1"/>
</dbReference>
<proteinExistence type="predicted"/>
<gene>
    <name evidence="1" type="ORF">CXB51_034160</name>
</gene>
<reference evidence="1 2" key="1">
    <citation type="journal article" date="2021" name="bioRxiv">
        <title>The Gossypium anomalum genome as a resource for cotton improvement and evolutionary analysis of hybrid incompatibility.</title>
        <authorList>
            <person name="Grover C.E."/>
            <person name="Yuan D."/>
            <person name="Arick M.A."/>
            <person name="Miller E.R."/>
            <person name="Hu G."/>
            <person name="Peterson D.G."/>
            <person name="Wendel J.F."/>
            <person name="Udall J.A."/>
        </authorList>
    </citation>
    <scope>NUCLEOTIDE SEQUENCE [LARGE SCALE GENOMIC DNA]</scope>
    <source>
        <strain evidence="1">JFW-Udall</strain>
        <tissue evidence="1">Leaf</tissue>
    </source>
</reference>
<dbReference type="Gene3D" id="3.60.10.10">
    <property type="entry name" value="Endonuclease/exonuclease/phosphatase"/>
    <property type="match status" value="2"/>
</dbReference>